<evidence type="ECO:0000313" key="3">
    <source>
        <dbReference type="EMBL" id="UUN98672.1"/>
    </source>
</evidence>
<feature type="chain" id="PRO_5043714356" evidence="2">
    <location>
        <begin position="26"/>
        <end position="310"/>
    </location>
</feature>
<name>A0A8I1AMC0_ACIBZ</name>
<keyword evidence="2" id="KW-0732">Signal</keyword>
<feature type="compositionally biased region" description="Basic and acidic residues" evidence="1">
    <location>
        <begin position="87"/>
        <end position="97"/>
    </location>
</feature>
<evidence type="ECO:0000256" key="2">
    <source>
        <dbReference type="SAM" id="SignalP"/>
    </source>
</evidence>
<gene>
    <name evidence="3" type="ORF">I9054_004245</name>
</gene>
<dbReference type="Proteomes" id="UP000644140">
    <property type="component" value="Chromosome"/>
</dbReference>
<dbReference type="InterPro" id="IPR007939">
    <property type="entry name" value="Cu-R_B_prcur"/>
</dbReference>
<reference evidence="3" key="1">
    <citation type="submission" date="2022-02" db="EMBL/GenBank/DDBJ databases">
        <title>Characterization of Tn125 harboring carbapenem-resistant Acinetobacter bereziniae clinical isolates.</title>
        <authorList>
            <person name="Wong N.-K."/>
            <person name="Pan Q."/>
        </authorList>
    </citation>
    <scope>NUCLEOTIDE SEQUENCE</scope>
    <source>
        <strain evidence="3">GD03393</strain>
    </source>
</reference>
<evidence type="ECO:0000256" key="1">
    <source>
        <dbReference type="SAM" id="MobiDB-lite"/>
    </source>
</evidence>
<feature type="signal peptide" evidence="2">
    <location>
        <begin position="1"/>
        <end position="25"/>
    </location>
</feature>
<evidence type="ECO:0000313" key="4">
    <source>
        <dbReference type="Proteomes" id="UP000644140"/>
    </source>
</evidence>
<dbReference type="GO" id="GO:0006878">
    <property type="term" value="P:intracellular copper ion homeostasis"/>
    <property type="evidence" value="ECO:0007669"/>
    <property type="project" value="InterPro"/>
</dbReference>
<protein>
    <submittedName>
        <fullName evidence="3">Copper resistance protein B</fullName>
    </submittedName>
</protein>
<dbReference type="Pfam" id="PF05275">
    <property type="entry name" value="CopB"/>
    <property type="match status" value="1"/>
</dbReference>
<dbReference type="EMBL" id="CP092085">
    <property type="protein sequence ID" value="UUN98672.1"/>
    <property type="molecule type" value="Genomic_DNA"/>
</dbReference>
<dbReference type="InterPro" id="IPR036709">
    <property type="entry name" value="Autotransporte_beta_dom_sf"/>
</dbReference>
<dbReference type="RefSeq" id="WP_121774126.1">
    <property type="nucleotide sequence ID" value="NZ_BKNL01000003.1"/>
</dbReference>
<dbReference type="AlphaFoldDB" id="A0A8I1AMC0"/>
<dbReference type="SUPFAM" id="SSF103515">
    <property type="entry name" value="Autotransporter"/>
    <property type="match status" value="1"/>
</dbReference>
<feature type="compositionally biased region" description="Polar residues" evidence="1">
    <location>
        <begin position="55"/>
        <end position="66"/>
    </location>
</feature>
<accession>A0A8I1AMC0</accession>
<feature type="compositionally biased region" description="Polar residues" evidence="1">
    <location>
        <begin position="74"/>
        <end position="86"/>
    </location>
</feature>
<sequence>MRIINLFSKSVLNISLLSVSGLAIAHEGHQLQGVTNAITESTTTMSNSSMDHSKMNSMENPNQTVDHSQHQMDAEQSNDSANTGLSHDTHDHRKEHGGQVYQRVTIDNAWMLDEDGKGTLDSSFELRVGTDENKLFIKGSSSKAESSKAEYDLSALYSRNIAAFWDVQAGVRYSDNPERETDQERVDAALGLHGLAQYFFETDAYLYFGQDSRVAFSLETSRDLLLTQKLILQPYLDINVVFSDDSRYAKKSGLNSMTTGLETRYEITKKVMPYVSVAYTYSKGNKETQWQTATDSENGWLYGAGLRLRF</sequence>
<dbReference type="GO" id="GO:0005507">
    <property type="term" value="F:copper ion binding"/>
    <property type="evidence" value="ECO:0007669"/>
    <property type="project" value="InterPro"/>
</dbReference>
<organism evidence="3 4">
    <name type="scientific">Acinetobacter bereziniae</name>
    <name type="common">Acinetobacter genomosp. 10</name>
    <dbReference type="NCBI Taxonomy" id="106648"/>
    <lineage>
        <taxon>Bacteria</taxon>
        <taxon>Pseudomonadati</taxon>
        <taxon>Pseudomonadota</taxon>
        <taxon>Gammaproteobacteria</taxon>
        <taxon>Moraxellales</taxon>
        <taxon>Moraxellaceae</taxon>
        <taxon>Acinetobacter</taxon>
    </lineage>
</organism>
<dbReference type="GO" id="GO:0009279">
    <property type="term" value="C:cell outer membrane"/>
    <property type="evidence" value="ECO:0007669"/>
    <property type="project" value="InterPro"/>
</dbReference>
<feature type="region of interest" description="Disordered" evidence="1">
    <location>
        <begin position="44"/>
        <end position="100"/>
    </location>
</feature>
<proteinExistence type="predicted"/>